<accession>A0AAV7T9P3</accession>
<sequence>MPVSMRSARAGGTSGPAAANEGVPPTRLGAEIHEHICTVQGSCCWRAHGTSADIANKNQYAGAVSHRRRVSDLVISTDAESQVGVKSLLNTLTDSMKR</sequence>
<evidence type="ECO:0000256" key="1">
    <source>
        <dbReference type="SAM" id="MobiDB-lite"/>
    </source>
</evidence>
<evidence type="ECO:0000313" key="2">
    <source>
        <dbReference type="EMBL" id="KAJ1173016.1"/>
    </source>
</evidence>
<dbReference type="Proteomes" id="UP001066276">
    <property type="component" value="Chromosome 4_1"/>
</dbReference>
<feature type="region of interest" description="Disordered" evidence="1">
    <location>
        <begin position="1"/>
        <end position="26"/>
    </location>
</feature>
<keyword evidence="3" id="KW-1185">Reference proteome</keyword>
<evidence type="ECO:0000313" key="3">
    <source>
        <dbReference type="Proteomes" id="UP001066276"/>
    </source>
</evidence>
<organism evidence="2 3">
    <name type="scientific">Pleurodeles waltl</name>
    <name type="common">Iberian ribbed newt</name>
    <dbReference type="NCBI Taxonomy" id="8319"/>
    <lineage>
        <taxon>Eukaryota</taxon>
        <taxon>Metazoa</taxon>
        <taxon>Chordata</taxon>
        <taxon>Craniata</taxon>
        <taxon>Vertebrata</taxon>
        <taxon>Euteleostomi</taxon>
        <taxon>Amphibia</taxon>
        <taxon>Batrachia</taxon>
        <taxon>Caudata</taxon>
        <taxon>Salamandroidea</taxon>
        <taxon>Salamandridae</taxon>
        <taxon>Pleurodelinae</taxon>
        <taxon>Pleurodeles</taxon>
    </lineage>
</organism>
<name>A0AAV7T9P3_PLEWA</name>
<gene>
    <name evidence="2" type="ORF">NDU88_004858</name>
</gene>
<reference evidence="2" key="1">
    <citation type="journal article" date="2022" name="bioRxiv">
        <title>Sequencing and chromosome-scale assembly of the giantPleurodeles waltlgenome.</title>
        <authorList>
            <person name="Brown T."/>
            <person name="Elewa A."/>
            <person name="Iarovenko S."/>
            <person name="Subramanian E."/>
            <person name="Araus A.J."/>
            <person name="Petzold A."/>
            <person name="Susuki M."/>
            <person name="Suzuki K.-i.T."/>
            <person name="Hayashi T."/>
            <person name="Toyoda A."/>
            <person name="Oliveira C."/>
            <person name="Osipova E."/>
            <person name="Leigh N.D."/>
            <person name="Simon A."/>
            <person name="Yun M.H."/>
        </authorList>
    </citation>
    <scope>NUCLEOTIDE SEQUENCE</scope>
    <source>
        <strain evidence="2">20211129_DDA</strain>
        <tissue evidence="2">Liver</tissue>
    </source>
</reference>
<protein>
    <submittedName>
        <fullName evidence="2">Uncharacterized protein</fullName>
    </submittedName>
</protein>
<dbReference type="EMBL" id="JANPWB010000007">
    <property type="protein sequence ID" value="KAJ1173016.1"/>
    <property type="molecule type" value="Genomic_DNA"/>
</dbReference>
<comment type="caution">
    <text evidence="2">The sequence shown here is derived from an EMBL/GenBank/DDBJ whole genome shotgun (WGS) entry which is preliminary data.</text>
</comment>
<dbReference type="AlphaFoldDB" id="A0AAV7T9P3"/>
<proteinExistence type="predicted"/>